<dbReference type="GO" id="GO:0008939">
    <property type="term" value="F:nicotinate-nucleotide-dimethylbenzimidazole phosphoribosyltransferase activity"/>
    <property type="evidence" value="ECO:0007669"/>
    <property type="project" value="UniProtKB-EC"/>
</dbReference>
<dbReference type="Proteomes" id="UP001556692">
    <property type="component" value="Unassembled WGS sequence"/>
</dbReference>
<organism evidence="10 11">
    <name type="scientific">Aquibium pacificus</name>
    <dbReference type="NCBI Taxonomy" id="3153579"/>
    <lineage>
        <taxon>Bacteria</taxon>
        <taxon>Pseudomonadati</taxon>
        <taxon>Pseudomonadota</taxon>
        <taxon>Alphaproteobacteria</taxon>
        <taxon>Hyphomicrobiales</taxon>
        <taxon>Phyllobacteriaceae</taxon>
        <taxon>Aquibium</taxon>
    </lineage>
</organism>
<keyword evidence="11" id="KW-1185">Reference proteome</keyword>
<evidence type="ECO:0000313" key="11">
    <source>
        <dbReference type="Proteomes" id="UP001556692"/>
    </source>
</evidence>
<accession>A0ABV3SR14</accession>
<dbReference type="EMBL" id="JBDPGJ010000008">
    <property type="protein sequence ID" value="MEX0409245.1"/>
    <property type="molecule type" value="Genomic_DNA"/>
</dbReference>
<dbReference type="InterPro" id="IPR003200">
    <property type="entry name" value="Nict_dMeBzImd_PRibTrfase"/>
</dbReference>
<dbReference type="SUPFAM" id="SSF52733">
    <property type="entry name" value="Nicotinate mononucleotide:5,6-dimethylbenzimidazole phosphoribosyltransferase (CobT)"/>
    <property type="match status" value="1"/>
</dbReference>
<evidence type="ECO:0000256" key="7">
    <source>
        <dbReference type="ARBA" id="ARBA00022679"/>
    </source>
</evidence>
<name>A0ABV3SR14_9HYPH</name>
<dbReference type="RefSeq" id="WP_367957096.1">
    <property type="nucleotide sequence ID" value="NZ_JBDPGJ010000008.1"/>
</dbReference>
<comment type="caution">
    <text evidence="10">The sequence shown here is derived from an EMBL/GenBank/DDBJ whole genome shotgun (WGS) entry which is preliminary data.</text>
</comment>
<dbReference type="PANTHER" id="PTHR43463">
    <property type="entry name" value="NICOTINATE-NUCLEOTIDE--DIMETHYLBENZIMIDAZOLE PHOSPHORIBOSYLTRANSFERASE"/>
    <property type="match status" value="1"/>
</dbReference>
<evidence type="ECO:0000256" key="4">
    <source>
        <dbReference type="ARBA" id="ARBA00015486"/>
    </source>
</evidence>
<comment type="catalytic activity">
    <reaction evidence="9">
        <text>5,6-dimethylbenzimidazole + nicotinate beta-D-ribonucleotide = alpha-ribazole 5'-phosphate + nicotinate + H(+)</text>
        <dbReference type="Rhea" id="RHEA:11196"/>
        <dbReference type="ChEBI" id="CHEBI:15378"/>
        <dbReference type="ChEBI" id="CHEBI:15890"/>
        <dbReference type="ChEBI" id="CHEBI:32544"/>
        <dbReference type="ChEBI" id="CHEBI:57502"/>
        <dbReference type="ChEBI" id="CHEBI:57918"/>
        <dbReference type="EC" id="2.4.2.21"/>
    </reaction>
</comment>
<dbReference type="Gene3D" id="3.40.50.10210">
    <property type="match status" value="1"/>
</dbReference>
<evidence type="ECO:0000256" key="5">
    <source>
        <dbReference type="ARBA" id="ARBA00022573"/>
    </source>
</evidence>
<dbReference type="InterPro" id="IPR036087">
    <property type="entry name" value="Nict_dMeBzImd_PRibTrfase_sf"/>
</dbReference>
<dbReference type="CDD" id="cd02439">
    <property type="entry name" value="DMB-PRT_CobT"/>
    <property type="match status" value="1"/>
</dbReference>
<protein>
    <recommendedName>
        <fullName evidence="4">Nicotinate-nucleotide--dimethylbenzimidazole phosphoribosyltransferase</fullName>
        <ecNumber evidence="3">2.4.2.21</ecNumber>
    </recommendedName>
    <alternativeName>
        <fullName evidence="8">N(1)-alpha-phosphoribosyltransferase</fullName>
    </alternativeName>
</protein>
<keyword evidence="7 10" id="KW-0808">Transferase</keyword>
<reference evidence="10 11" key="1">
    <citation type="submission" date="2024-05" db="EMBL/GenBank/DDBJ databases">
        <authorList>
            <person name="Jiang F."/>
        </authorList>
    </citation>
    <scope>NUCLEOTIDE SEQUENCE [LARGE SCALE GENOMIC DNA]</scope>
    <source>
        <strain evidence="10 11">LZ166</strain>
    </source>
</reference>
<sequence>MTTGIPFDDFRALAANVPGFGDDISTAARTRLERVDPDGRLGILGETALWLATWGGRMPPAVNRPQLAVFAANHGVARHGVDASPVSATAALVEHCAAGGAPVNQICVSNDVGLKVYDLALDLPTGDITAGPALDERGAAATMAFGMEATAGGMDLLCIGSIGVGGSTSSAAVLAALFGGDVRDWIPAEADELVAGRQLSAVNRALKTHAGRLSDPFEALRRLGGRESAAIVGAILAARAQKIPVILDGLTATAAAAALHAANPRSVDHCRLATAPADPAHRKAAERIGLRPVLSVDLDLEAGAGAALAVGFLKSAALCLSGMQPLPGSV</sequence>
<dbReference type="PANTHER" id="PTHR43463:SF1">
    <property type="entry name" value="NICOTINATE-NUCLEOTIDE--DIMETHYLBENZIMIDAZOLE PHOSPHORIBOSYLTRANSFERASE"/>
    <property type="match status" value="1"/>
</dbReference>
<evidence type="ECO:0000256" key="3">
    <source>
        <dbReference type="ARBA" id="ARBA00011991"/>
    </source>
</evidence>
<gene>
    <name evidence="10" type="ORF">ABGN05_26735</name>
</gene>
<comment type="pathway">
    <text evidence="1">Nucleoside biosynthesis; alpha-ribazole biosynthesis; alpha-ribazole from 5,6-dimethylbenzimidazole: step 1/2.</text>
</comment>
<evidence type="ECO:0000256" key="1">
    <source>
        <dbReference type="ARBA" id="ARBA00005049"/>
    </source>
</evidence>
<proteinExistence type="inferred from homology"/>
<dbReference type="Gene3D" id="1.10.1610.10">
    <property type="match status" value="1"/>
</dbReference>
<dbReference type="InterPro" id="IPR023195">
    <property type="entry name" value="Nict_dMeBzImd_PRibTrfase_N"/>
</dbReference>
<dbReference type="Pfam" id="PF02277">
    <property type="entry name" value="DBI_PRT"/>
    <property type="match status" value="1"/>
</dbReference>
<keyword evidence="5" id="KW-0169">Cobalamin biosynthesis</keyword>
<evidence type="ECO:0000256" key="2">
    <source>
        <dbReference type="ARBA" id="ARBA00007110"/>
    </source>
</evidence>
<evidence type="ECO:0000256" key="9">
    <source>
        <dbReference type="ARBA" id="ARBA00047340"/>
    </source>
</evidence>
<dbReference type="EC" id="2.4.2.21" evidence="3"/>
<evidence type="ECO:0000256" key="8">
    <source>
        <dbReference type="ARBA" id="ARBA00030686"/>
    </source>
</evidence>
<evidence type="ECO:0000313" key="10">
    <source>
        <dbReference type="EMBL" id="MEX0409245.1"/>
    </source>
</evidence>
<evidence type="ECO:0000256" key="6">
    <source>
        <dbReference type="ARBA" id="ARBA00022676"/>
    </source>
</evidence>
<keyword evidence="6 10" id="KW-0328">Glycosyltransferase</keyword>
<comment type="similarity">
    <text evidence="2">Belongs to the CobT family.</text>
</comment>